<organism evidence="2 3">
    <name type="scientific">Schistosoma mattheei</name>
    <dbReference type="NCBI Taxonomy" id="31246"/>
    <lineage>
        <taxon>Eukaryota</taxon>
        <taxon>Metazoa</taxon>
        <taxon>Spiralia</taxon>
        <taxon>Lophotrochozoa</taxon>
        <taxon>Platyhelminthes</taxon>
        <taxon>Trematoda</taxon>
        <taxon>Digenea</taxon>
        <taxon>Strigeidida</taxon>
        <taxon>Schistosomatoidea</taxon>
        <taxon>Schistosomatidae</taxon>
        <taxon>Schistosoma</taxon>
    </lineage>
</organism>
<feature type="transmembrane region" description="Helical" evidence="1">
    <location>
        <begin position="91"/>
        <end position="108"/>
    </location>
</feature>
<name>A0A3P7ZA12_9TREM</name>
<keyword evidence="1" id="KW-1133">Transmembrane helix</keyword>
<dbReference type="Proteomes" id="UP000269396">
    <property type="component" value="Unassembled WGS sequence"/>
</dbReference>
<dbReference type="AlphaFoldDB" id="A0A3P7ZA12"/>
<keyword evidence="1" id="KW-0812">Transmembrane</keyword>
<evidence type="ECO:0000313" key="3">
    <source>
        <dbReference type="Proteomes" id="UP000269396"/>
    </source>
</evidence>
<accession>A0A3P7ZA12</accession>
<feature type="transmembrane region" description="Helical" evidence="1">
    <location>
        <begin position="67"/>
        <end position="85"/>
    </location>
</feature>
<dbReference type="EMBL" id="UZAL01007683">
    <property type="protein sequence ID" value="VDO98666.1"/>
    <property type="molecule type" value="Genomic_DNA"/>
</dbReference>
<evidence type="ECO:0000313" key="2">
    <source>
        <dbReference type="EMBL" id="VDO98666.1"/>
    </source>
</evidence>
<keyword evidence="1" id="KW-0472">Membrane</keyword>
<keyword evidence="3" id="KW-1185">Reference proteome</keyword>
<gene>
    <name evidence="2" type="ORF">SMTD_LOCUS3736</name>
</gene>
<protein>
    <submittedName>
        <fullName evidence="2">Uncharacterized protein</fullName>
    </submittedName>
</protein>
<evidence type="ECO:0000256" key="1">
    <source>
        <dbReference type="SAM" id="Phobius"/>
    </source>
</evidence>
<proteinExistence type="predicted"/>
<reference evidence="2 3" key="1">
    <citation type="submission" date="2018-11" db="EMBL/GenBank/DDBJ databases">
        <authorList>
            <consortium name="Pathogen Informatics"/>
        </authorList>
    </citation>
    <scope>NUCLEOTIDE SEQUENCE [LARGE SCALE GENOMIC DNA]</scope>
    <source>
        <strain>Denwood</strain>
        <strain evidence="3">Zambia</strain>
    </source>
</reference>
<sequence length="127" mass="14314">MDIFGQVGFATAFDLNVPLKIKDGVIYIGEHTVNIDDDHFTVDFIKTQFDNPKINAIVVTKGSIEGNLFLCILFCYSLESIVILLNYLSVLSLLVLFLYSVTFSIYIMDLDFTRTFLVTPLSNISTK</sequence>
<dbReference type="Gene3D" id="2.60.120.430">
    <property type="entry name" value="Galactose-binding lectin"/>
    <property type="match status" value="1"/>
</dbReference>